<dbReference type="OrthoDB" id="49151at2759"/>
<dbReference type="GO" id="GO:0004518">
    <property type="term" value="F:nuclease activity"/>
    <property type="evidence" value="ECO:0007669"/>
    <property type="project" value="InterPro"/>
</dbReference>
<evidence type="ECO:0000313" key="2">
    <source>
        <dbReference type="EMBL" id="SMN20695.1"/>
    </source>
</evidence>
<evidence type="ECO:0000313" key="3">
    <source>
        <dbReference type="Proteomes" id="UP000196158"/>
    </source>
</evidence>
<dbReference type="Pfam" id="PF09749">
    <property type="entry name" value="HVSL"/>
    <property type="match status" value="1"/>
</dbReference>
<keyword evidence="3" id="KW-1185">Reference proteome</keyword>
<dbReference type="STRING" id="1789683.A0A1X7R4X5"/>
<evidence type="ECO:0000256" key="1">
    <source>
        <dbReference type="SAM" id="MobiDB-lite"/>
    </source>
</evidence>
<accession>A0A1X7R4X5</accession>
<name>A0A1X7R4X5_9SACH</name>
<dbReference type="AlphaFoldDB" id="A0A1X7R4X5"/>
<dbReference type="Gene3D" id="3.90.1140.10">
    <property type="entry name" value="Cyclic phosphodiesterase"/>
    <property type="match status" value="1"/>
</dbReference>
<organism evidence="2 3">
    <name type="scientific">Maudiozyma saulgeensis</name>
    <dbReference type="NCBI Taxonomy" id="1789683"/>
    <lineage>
        <taxon>Eukaryota</taxon>
        <taxon>Fungi</taxon>
        <taxon>Dikarya</taxon>
        <taxon>Ascomycota</taxon>
        <taxon>Saccharomycotina</taxon>
        <taxon>Saccharomycetes</taxon>
        <taxon>Saccharomycetales</taxon>
        <taxon>Saccharomycetaceae</taxon>
        <taxon>Maudiozyma</taxon>
    </lineage>
</organism>
<feature type="region of interest" description="Disordered" evidence="1">
    <location>
        <begin position="1"/>
        <end position="23"/>
    </location>
</feature>
<evidence type="ECO:0008006" key="4">
    <source>
        <dbReference type="Google" id="ProtNLM"/>
    </source>
</evidence>
<gene>
    <name evidence="2" type="ORF">KASA_0M00836G</name>
</gene>
<sequence>MDLLKDSYNSSSEESDVNSEENELPIIPTEILNKYHIAPSTNTESNTMNYKSSLTTKIWNTFIYLEWRPNMKDRRTLDKLLDYYSGVMNQNGIHLKVEPLYWSDLGSPYPLHISLSPNIRIKDIIDRDKLFHRIESKLDKSHLKPFEVKFGNVPMCIRSMTNPKSCFFTLPIDTTTQVGPITDLVKIIEESKKGLNLETSFDLNISMTHMSIGQLNPGNGVTLDMSAINQIIQHSISNCDIPKVCINSINVDKNRQSLSIRFPE</sequence>
<protein>
    <recommendedName>
        <fullName evidence="4">U6 snRNA phosphodiesterase</fullName>
    </recommendedName>
</protein>
<proteinExistence type="predicted"/>
<feature type="compositionally biased region" description="Acidic residues" evidence="1">
    <location>
        <begin position="13"/>
        <end position="23"/>
    </location>
</feature>
<dbReference type="EMBL" id="FXLY01000006">
    <property type="protein sequence ID" value="SMN20695.1"/>
    <property type="molecule type" value="Genomic_DNA"/>
</dbReference>
<dbReference type="Proteomes" id="UP000196158">
    <property type="component" value="Unassembled WGS sequence"/>
</dbReference>
<reference evidence="2 3" key="1">
    <citation type="submission" date="2017-04" db="EMBL/GenBank/DDBJ databases">
        <authorList>
            <person name="Afonso C.L."/>
            <person name="Miller P.J."/>
            <person name="Scott M.A."/>
            <person name="Spackman E."/>
            <person name="Goraichik I."/>
            <person name="Dimitrov K.M."/>
            <person name="Suarez D.L."/>
            <person name="Swayne D.E."/>
        </authorList>
    </citation>
    <scope>NUCLEOTIDE SEQUENCE [LARGE SCALE GENOMIC DNA]</scope>
</reference>
<dbReference type="GO" id="GO:0034477">
    <property type="term" value="P:U6 snRNA 3'-end processing"/>
    <property type="evidence" value="ECO:0007669"/>
    <property type="project" value="InterPro"/>
</dbReference>
<dbReference type="InterPro" id="IPR027521">
    <property type="entry name" value="Usb1"/>
</dbReference>